<evidence type="ECO:0000256" key="1">
    <source>
        <dbReference type="SAM" id="MobiDB-lite"/>
    </source>
</evidence>
<proteinExistence type="predicted"/>
<comment type="caution">
    <text evidence="2">The sequence shown here is derived from an EMBL/GenBank/DDBJ whole genome shotgun (WGS) entry which is preliminary data.</text>
</comment>
<dbReference type="EMBL" id="LSYV01000013">
    <property type="protein sequence ID" value="KXZ51450.1"/>
    <property type="molecule type" value="Genomic_DNA"/>
</dbReference>
<dbReference type="AlphaFoldDB" id="A0A150GQ36"/>
<sequence>MASSGRAVAAARGGRGSAAGAAVASDAGRLPPGFRAALQSLGEEVDRLFATGSSAAQPQDSDSPLSRAGAAQLRKLDKALEVLSGVAKGSRVGRSEIAAAILTWPPGRPALLRLLAAVLRLPASDLVAGFSAAEGSTRCLRTSITHRTVGLVVALASYAVETALVPVQAFLRAAMQTQALHAASRQLAALAGELAAPAAGALHYPFGAGGEAGGEAGADELQGGKDAVIGAATIFLVFTFGLIRQTVSSLTVGAPTAPPDRLLFAELVEALESSAVLEHAARLLVLVLVLRRSALPTPDVRKCAFQLFIFMHTLLASLYCSTTDADAATVAMGARLHAVLCGRCVTHAALVLGLSTLAPADGGSSYGLDEIVRRPAVRAVAGEYCGPSSSGGLVRGAGQGAGSGPTGRDTFLAMVMLLHIIRSPTAGPPAVFPCRRGAFSLALRAGRLEVASAAAAAQASGSGPPSPPPVGAPPRVMSWLAALQAFEAAALQLYPLHPSGGWSAATGAEAEVELWHLGVSTLRWALSLASEDGLRSCCRCLEVAWRRAERDGGVQEECSGGASCLACGGA</sequence>
<accession>A0A150GQ36</accession>
<evidence type="ECO:0008006" key="4">
    <source>
        <dbReference type="Google" id="ProtNLM"/>
    </source>
</evidence>
<evidence type="ECO:0000313" key="2">
    <source>
        <dbReference type="EMBL" id="KXZ51450.1"/>
    </source>
</evidence>
<evidence type="ECO:0000313" key="3">
    <source>
        <dbReference type="Proteomes" id="UP000075714"/>
    </source>
</evidence>
<name>A0A150GQ36_GONPE</name>
<reference evidence="3" key="1">
    <citation type="journal article" date="2016" name="Nat. Commun.">
        <title>The Gonium pectorale genome demonstrates co-option of cell cycle regulation during the evolution of multicellularity.</title>
        <authorList>
            <person name="Hanschen E.R."/>
            <person name="Marriage T.N."/>
            <person name="Ferris P.J."/>
            <person name="Hamaji T."/>
            <person name="Toyoda A."/>
            <person name="Fujiyama A."/>
            <person name="Neme R."/>
            <person name="Noguchi H."/>
            <person name="Minakuchi Y."/>
            <person name="Suzuki M."/>
            <person name="Kawai-Toyooka H."/>
            <person name="Smith D.R."/>
            <person name="Sparks H."/>
            <person name="Anderson J."/>
            <person name="Bakaric R."/>
            <person name="Luria V."/>
            <person name="Karger A."/>
            <person name="Kirschner M.W."/>
            <person name="Durand P.M."/>
            <person name="Michod R.E."/>
            <person name="Nozaki H."/>
            <person name="Olson B.J."/>
        </authorList>
    </citation>
    <scope>NUCLEOTIDE SEQUENCE [LARGE SCALE GENOMIC DNA]</scope>
    <source>
        <strain evidence="3">NIES-2863</strain>
    </source>
</reference>
<keyword evidence="3" id="KW-1185">Reference proteome</keyword>
<dbReference type="Proteomes" id="UP000075714">
    <property type="component" value="Unassembled WGS sequence"/>
</dbReference>
<feature type="region of interest" description="Disordered" evidence="1">
    <location>
        <begin position="1"/>
        <end position="24"/>
    </location>
</feature>
<gene>
    <name evidence="2" type="ORF">GPECTOR_12g413</name>
</gene>
<protein>
    <recommendedName>
        <fullName evidence="4">Dymeclin</fullName>
    </recommendedName>
</protein>
<organism evidence="2 3">
    <name type="scientific">Gonium pectorale</name>
    <name type="common">Green alga</name>
    <dbReference type="NCBI Taxonomy" id="33097"/>
    <lineage>
        <taxon>Eukaryota</taxon>
        <taxon>Viridiplantae</taxon>
        <taxon>Chlorophyta</taxon>
        <taxon>core chlorophytes</taxon>
        <taxon>Chlorophyceae</taxon>
        <taxon>CS clade</taxon>
        <taxon>Chlamydomonadales</taxon>
        <taxon>Volvocaceae</taxon>
        <taxon>Gonium</taxon>
    </lineage>
</organism>